<evidence type="ECO:0000313" key="3">
    <source>
        <dbReference type="EMBL" id="WXK79015.1"/>
    </source>
</evidence>
<name>A0ABZ2QSK9_9ACTN</name>
<feature type="region of interest" description="Disordered" evidence="1">
    <location>
        <begin position="217"/>
        <end position="236"/>
    </location>
</feature>
<dbReference type="PRINTS" id="PR01217">
    <property type="entry name" value="PRICHEXTENSN"/>
</dbReference>
<keyword evidence="4" id="KW-1185">Reference proteome</keyword>
<feature type="region of interest" description="Disordered" evidence="1">
    <location>
        <begin position="70"/>
        <end position="91"/>
    </location>
</feature>
<feature type="compositionally biased region" description="Low complexity" evidence="1">
    <location>
        <begin position="180"/>
        <end position="193"/>
    </location>
</feature>
<keyword evidence="2" id="KW-0472">Membrane</keyword>
<evidence type="ECO:0000313" key="4">
    <source>
        <dbReference type="Proteomes" id="UP001626628"/>
    </source>
</evidence>
<feature type="region of interest" description="Disordered" evidence="1">
    <location>
        <begin position="106"/>
        <end position="204"/>
    </location>
</feature>
<reference evidence="3 4" key="1">
    <citation type="submission" date="2024-03" db="EMBL/GenBank/DDBJ databases">
        <title>The complete genome of Streptomyces sirii sp.nov.</title>
        <authorList>
            <person name="Zakalyukina Y.V."/>
            <person name="Belik A.R."/>
            <person name="Biryukov M.V."/>
            <person name="Baturina O.A."/>
            <person name="Kabilov M.R."/>
        </authorList>
    </citation>
    <scope>NUCLEOTIDE SEQUENCE [LARGE SCALE GENOMIC DNA]</scope>
    <source>
        <strain evidence="3 4">BP-8</strain>
    </source>
</reference>
<evidence type="ECO:0000256" key="2">
    <source>
        <dbReference type="SAM" id="Phobius"/>
    </source>
</evidence>
<dbReference type="EMBL" id="CP147982">
    <property type="protein sequence ID" value="WXK79015.1"/>
    <property type="molecule type" value="Genomic_DNA"/>
</dbReference>
<feature type="transmembrane region" description="Helical" evidence="2">
    <location>
        <begin position="42"/>
        <end position="67"/>
    </location>
</feature>
<feature type="compositionally biased region" description="Basic residues" evidence="1">
    <location>
        <begin position="13"/>
        <end position="35"/>
    </location>
</feature>
<feature type="compositionally biased region" description="Pro residues" evidence="1">
    <location>
        <begin position="140"/>
        <end position="174"/>
    </location>
</feature>
<protein>
    <submittedName>
        <fullName evidence="3">Uncharacterized protein</fullName>
    </submittedName>
</protein>
<accession>A0ABZ2QSK9</accession>
<sequence length="236" mass="24713">MCQIHGPQGPHQGQHRRAGRRRGRGRPGGTTRRRAGFPAATPRVACCAFLALLSFLLLTGLTALFAAAPPATAHDRRARTPTGDNCAFAGTTPPVDVPTGFPMPHGWHFPCTKATHPPKPTPTPTPKPKPKPKPRQNSPRPAPPPPAPPPRPTPSPPPPPPSPPRARPTPPPAPKLLRVPAPSALPRSYARASRPPREGRSIVTTTLLVTAPAVLAGAALRPRSSSSSGSAGRRSS</sequence>
<keyword evidence="2" id="KW-1133">Transmembrane helix</keyword>
<keyword evidence="2" id="KW-0812">Transmembrane</keyword>
<feature type="compositionally biased region" description="Pro residues" evidence="1">
    <location>
        <begin position="117"/>
        <end position="127"/>
    </location>
</feature>
<dbReference type="Proteomes" id="UP001626628">
    <property type="component" value="Chromosome"/>
</dbReference>
<feature type="compositionally biased region" description="Low complexity" evidence="1">
    <location>
        <begin position="1"/>
        <end position="12"/>
    </location>
</feature>
<gene>
    <name evidence="3" type="ORF">WAB15_25200</name>
</gene>
<proteinExistence type="predicted"/>
<organism evidence="3 4">
    <name type="scientific">Streptomyces sirii</name>
    <dbReference type="NCBI Taxonomy" id="3127701"/>
    <lineage>
        <taxon>Bacteria</taxon>
        <taxon>Bacillati</taxon>
        <taxon>Actinomycetota</taxon>
        <taxon>Actinomycetes</taxon>
        <taxon>Kitasatosporales</taxon>
        <taxon>Streptomycetaceae</taxon>
        <taxon>Streptomyces</taxon>
    </lineage>
</organism>
<dbReference type="RefSeq" id="WP_407287638.1">
    <property type="nucleotide sequence ID" value="NZ_CP147982.1"/>
</dbReference>
<feature type="region of interest" description="Disordered" evidence="1">
    <location>
        <begin position="1"/>
        <end position="36"/>
    </location>
</feature>
<evidence type="ECO:0000256" key="1">
    <source>
        <dbReference type="SAM" id="MobiDB-lite"/>
    </source>
</evidence>